<gene>
    <name evidence="1" type="ORF">GBAR_LOCUS20938</name>
</gene>
<protein>
    <submittedName>
        <fullName evidence="1">Uncharacterized protein</fullName>
    </submittedName>
</protein>
<name>A0AA35X2F6_GEOBA</name>
<reference evidence="1" key="1">
    <citation type="submission" date="2023-03" db="EMBL/GenBank/DDBJ databases">
        <authorList>
            <person name="Steffen K."/>
            <person name="Cardenas P."/>
        </authorList>
    </citation>
    <scope>NUCLEOTIDE SEQUENCE</scope>
</reference>
<accession>A0AA35X2F6</accession>
<evidence type="ECO:0000313" key="1">
    <source>
        <dbReference type="EMBL" id="CAI8037436.1"/>
    </source>
</evidence>
<comment type="caution">
    <text evidence="1">The sequence shown here is derived from an EMBL/GenBank/DDBJ whole genome shotgun (WGS) entry which is preliminary data.</text>
</comment>
<sequence>MPFVLPPELSAVLSMPPVERFLTGSNNVAKLVPDASVPCSECFKMSWSEPYLSCTSLIVTERQLLQAHDIDYSEGFKCITCGNDPQALVMDATGLSFRRELDFWKDNMLITLPQKKVPKGKFSDHVLITNPKTRRLLLTYTKNGLDSMEMEELMKLMEAHAPFLMELITHAEKENSSQKFHQCHPKLTKFLQCLASSSPVCALVPPNELITELFYQLCDKDLSSNPDAKRQHLLFLSSFYHQMSPILKEIIKKANLPFEGSGHSASHLVNLPEENELKSLCFFPKLLRVRVRRCYDADSDRKGVICTKRSTGHPTLTPGIFTMYCPHGL</sequence>
<dbReference type="AlphaFoldDB" id="A0AA35X2F6"/>
<evidence type="ECO:0000313" key="2">
    <source>
        <dbReference type="Proteomes" id="UP001174909"/>
    </source>
</evidence>
<dbReference type="Proteomes" id="UP001174909">
    <property type="component" value="Unassembled WGS sequence"/>
</dbReference>
<organism evidence="1 2">
    <name type="scientific">Geodia barretti</name>
    <name type="common">Barrett's horny sponge</name>
    <dbReference type="NCBI Taxonomy" id="519541"/>
    <lineage>
        <taxon>Eukaryota</taxon>
        <taxon>Metazoa</taxon>
        <taxon>Porifera</taxon>
        <taxon>Demospongiae</taxon>
        <taxon>Heteroscleromorpha</taxon>
        <taxon>Tetractinellida</taxon>
        <taxon>Astrophorina</taxon>
        <taxon>Geodiidae</taxon>
        <taxon>Geodia</taxon>
    </lineage>
</organism>
<keyword evidence="2" id="KW-1185">Reference proteome</keyword>
<proteinExistence type="predicted"/>
<dbReference type="EMBL" id="CASHTH010002938">
    <property type="protein sequence ID" value="CAI8037436.1"/>
    <property type="molecule type" value="Genomic_DNA"/>
</dbReference>